<gene>
    <name evidence="2" type="ORF">E0H92_40435</name>
</gene>
<reference evidence="2 3" key="1">
    <citation type="submission" date="2019-02" db="EMBL/GenBank/DDBJ databases">
        <title>Kribbella capetownensis sp. nov. and Kribbella speibonae sp. nov., isolated from soil.</title>
        <authorList>
            <person name="Curtis S.M."/>
            <person name="Norton I."/>
            <person name="Everest G.J."/>
            <person name="Meyers P.R."/>
        </authorList>
    </citation>
    <scope>NUCLEOTIDE SEQUENCE [LARGE SCALE GENOMIC DNA]</scope>
    <source>
        <strain evidence="2 3">YM55</strain>
    </source>
</reference>
<protein>
    <recommendedName>
        <fullName evidence="4">Secreted protein</fullName>
    </recommendedName>
</protein>
<evidence type="ECO:0000313" key="2">
    <source>
        <dbReference type="EMBL" id="TCC30234.1"/>
    </source>
</evidence>
<feature type="chain" id="PRO_5020654416" description="Secreted protein" evidence="1">
    <location>
        <begin position="31"/>
        <end position="141"/>
    </location>
</feature>
<proteinExistence type="predicted"/>
<dbReference type="AlphaFoldDB" id="A0A4R0IE48"/>
<organism evidence="2 3">
    <name type="scientific">Kribbella speibonae</name>
    <dbReference type="NCBI Taxonomy" id="1572660"/>
    <lineage>
        <taxon>Bacteria</taxon>
        <taxon>Bacillati</taxon>
        <taxon>Actinomycetota</taxon>
        <taxon>Actinomycetes</taxon>
        <taxon>Propionibacteriales</taxon>
        <taxon>Kribbellaceae</taxon>
        <taxon>Kribbella</taxon>
    </lineage>
</organism>
<keyword evidence="1" id="KW-0732">Signal</keyword>
<dbReference type="EMBL" id="SJKC01000008">
    <property type="protein sequence ID" value="TCC30234.1"/>
    <property type="molecule type" value="Genomic_DNA"/>
</dbReference>
<dbReference type="Proteomes" id="UP000294225">
    <property type="component" value="Unassembled WGS sequence"/>
</dbReference>
<feature type="signal peptide" evidence="1">
    <location>
        <begin position="1"/>
        <end position="30"/>
    </location>
</feature>
<accession>A0A4R0IE48</accession>
<comment type="caution">
    <text evidence="2">The sequence shown here is derived from an EMBL/GenBank/DDBJ whole genome shotgun (WGS) entry which is preliminary data.</text>
</comment>
<evidence type="ECO:0008006" key="4">
    <source>
        <dbReference type="Google" id="ProtNLM"/>
    </source>
</evidence>
<evidence type="ECO:0000256" key="1">
    <source>
        <dbReference type="SAM" id="SignalP"/>
    </source>
</evidence>
<sequence length="141" mass="14682">MNIQRSMVRGIAVLGAAAAAAVVAPTVSSAAPAQETASVATKAVAKSANAGICGKYAGTVRGCAGFRAYDEHLIVCDKRADGRAVVAQLYWAGKIRAAVKDRNGAKNPCYYLDLSIAEGTPVYVRAYVQGLGYTKWDRGVA</sequence>
<evidence type="ECO:0000313" key="3">
    <source>
        <dbReference type="Proteomes" id="UP000294225"/>
    </source>
</evidence>
<name>A0A4R0IE48_9ACTN</name>
<dbReference type="RefSeq" id="WP_131500021.1">
    <property type="nucleotide sequence ID" value="NZ_SJKC01000008.1"/>
</dbReference>